<proteinExistence type="predicted"/>
<reference evidence="7 8" key="1">
    <citation type="journal article" date="2013" name="BMC Genomics">
        <title>Genome sequence and analysis of methylotrophic yeast Hansenula polymorpha DL1.</title>
        <authorList>
            <person name="Ravin N.V."/>
            <person name="Eldarov M.A."/>
            <person name="Kadnikov V.V."/>
            <person name="Beletsky A.V."/>
            <person name="Schneider J."/>
            <person name="Mardanova E.S."/>
            <person name="Smekalova E.M."/>
            <person name="Zvereva M.I."/>
            <person name="Dontsova O.A."/>
            <person name="Mardanov A.V."/>
            <person name="Skryabin K.G."/>
        </authorList>
    </citation>
    <scope>NUCLEOTIDE SEQUENCE [LARGE SCALE GENOMIC DNA]</scope>
    <source>
        <strain evidence="8">ATCC 26012 / BCRC 20466 / JCM 22074 / NRRL Y-7560 / DL-1</strain>
    </source>
</reference>
<dbReference type="Pfam" id="PF13520">
    <property type="entry name" value="AA_permease_2"/>
    <property type="match status" value="1"/>
</dbReference>
<dbReference type="Gene3D" id="1.20.1740.10">
    <property type="entry name" value="Amino acid/polyamine transporter I"/>
    <property type="match status" value="1"/>
</dbReference>
<evidence type="ECO:0000313" key="7">
    <source>
        <dbReference type="EMBL" id="ESX00852.1"/>
    </source>
</evidence>
<accession>W1QFL2</accession>
<evidence type="ECO:0000256" key="3">
    <source>
        <dbReference type="ARBA" id="ARBA00022692"/>
    </source>
</evidence>
<dbReference type="eggNOG" id="KOG1289">
    <property type="taxonomic scope" value="Eukaryota"/>
</dbReference>
<protein>
    <submittedName>
        <fullName evidence="7">GABA-specific permease</fullName>
    </submittedName>
</protein>
<evidence type="ECO:0000256" key="4">
    <source>
        <dbReference type="ARBA" id="ARBA00022989"/>
    </source>
</evidence>
<dbReference type="PIRSF" id="PIRSF006060">
    <property type="entry name" value="AA_transporter"/>
    <property type="match status" value="1"/>
</dbReference>
<feature type="transmembrane region" description="Helical" evidence="6">
    <location>
        <begin position="459"/>
        <end position="477"/>
    </location>
</feature>
<evidence type="ECO:0000313" key="8">
    <source>
        <dbReference type="Proteomes" id="UP000008673"/>
    </source>
</evidence>
<feature type="transmembrane region" description="Helical" evidence="6">
    <location>
        <begin position="174"/>
        <end position="194"/>
    </location>
</feature>
<dbReference type="STRING" id="871575.W1QFL2"/>
<dbReference type="EMBL" id="AEOI02000005">
    <property type="protein sequence ID" value="ESX00852.1"/>
    <property type="molecule type" value="Genomic_DNA"/>
</dbReference>
<feature type="transmembrane region" description="Helical" evidence="6">
    <location>
        <begin position="206"/>
        <end position="227"/>
    </location>
</feature>
<dbReference type="GO" id="GO:0022857">
    <property type="term" value="F:transmembrane transporter activity"/>
    <property type="evidence" value="ECO:0007669"/>
    <property type="project" value="InterPro"/>
</dbReference>
<keyword evidence="3 6" id="KW-0812">Transmembrane</keyword>
<dbReference type="HOGENOM" id="CLU_004495_0_3_1"/>
<evidence type="ECO:0000256" key="5">
    <source>
        <dbReference type="ARBA" id="ARBA00023136"/>
    </source>
</evidence>
<feature type="transmembrane region" description="Helical" evidence="6">
    <location>
        <begin position="247"/>
        <end position="267"/>
    </location>
</feature>
<name>W1QFL2_OGAPD</name>
<organism evidence="7 8">
    <name type="scientific">Ogataea parapolymorpha (strain ATCC 26012 / BCRC 20466 / JCM 22074 / NRRL Y-7560 / DL-1)</name>
    <name type="common">Yeast</name>
    <name type="synonym">Hansenula polymorpha</name>
    <dbReference type="NCBI Taxonomy" id="871575"/>
    <lineage>
        <taxon>Eukaryota</taxon>
        <taxon>Fungi</taxon>
        <taxon>Dikarya</taxon>
        <taxon>Ascomycota</taxon>
        <taxon>Saccharomycotina</taxon>
        <taxon>Pichiomycetes</taxon>
        <taxon>Pichiales</taxon>
        <taxon>Pichiaceae</taxon>
        <taxon>Ogataea</taxon>
    </lineage>
</organism>
<dbReference type="KEGG" id="opa:HPODL_00267"/>
<feature type="transmembrane region" description="Helical" evidence="6">
    <location>
        <begin position="489"/>
        <end position="508"/>
    </location>
</feature>
<evidence type="ECO:0000256" key="6">
    <source>
        <dbReference type="SAM" id="Phobius"/>
    </source>
</evidence>
<evidence type="ECO:0000256" key="1">
    <source>
        <dbReference type="ARBA" id="ARBA00004141"/>
    </source>
</evidence>
<dbReference type="GeneID" id="25769740"/>
<keyword evidence="8" id="KW-1185">Reference proteome</keyword>
<keyword evidence="5 6" id="KW-0472">Membrane</keyword>
<dbReference type="Proteomes" id="UP000008673">
    <property type="component" value="Unassembled WGS sequence"/>
</dbReference>
<dbReference type="RefSeq" id="XP_013935686.1">
    <property type="nucleotide sequence ID" value="XM_014080211.1"/>
</dbReference>
<keyword evidence="4 6" id="KW-1133">Transmembrane helix</keyword>
<feature type="transmembrane region" description="Helical" evidence="6">
    <location>
        <begin position="52"/>
        <end position="76"/>
    </location>
</feature>
<feature type="transmembrane region" description="Helical" evidence="6">
    <location>
        <begin position="338"/>
        <end position="361"/>
    </location>
</feature>
<dbReference type="AlphaFoldDB" id="W1QFL2"/>
<sequence>MSTLNPIHSRLSAIKSHQSQVRVIDATQAAGDEDLLKEIGYKQELNRKFKTYQIFGIAYSVMGILPGVASVSSIGLAGGPAAFVWGWFVTSIMILTIAVAMSENASAIPTSGGLYYWTYVYAPERFRVLFSYIIGMTNAMSLCAALVSVSYGLAEEILAIVVIQKDGNFDVTEGRTYAVFAAGVIVAAIGTCVSSRNVATLQTVSGVANTLVMFIFLVALPIGASQADFGRRDAKFIFGHVKSYSDWSTGWQFCLAWMAAIWSIGAFDSPVHMSEEAQNATYGVPLGIISAVGVCAFGGWACVLCLVACMKPDVAAVLDTETGFPFAQICYDALGKKWAIGIMSLTAVCQWLCAASILTALSRQIWAFARDDGLPFSSIVKVVNKRLRVPIRAVIFATVVALMIGCLCLAGPTAANALFSLGVSGNYVSWSTPTLLRLTSGRSVFRPGAFYLGKVLSPIVGWISCLWTAFVLVLCMFPSNKTVEKDTMNYNVVISCGVWILSFIYFFVYKYKHFHGPRSNLEDDDDEEPLKVDMVLEDKLA</sequence>
<comment type="subcellular location">
    <subcellularLocation>
        <location evidence="1">Membrane</location>
        <topology evidence="1">Multi-pass membrane protein</topology>
    </subcellularLocation>
</comment>
<evidence type="ECO:0000256" key="2">
    <source>
        <dbReference type="ARBA" id="ARBA00022448"/>
    </source>
</evidence>
<dbReference type="PANTHER" id="PTHR45649">
    <property type="entry name" value="AMINO-ACID PERMEASE BAT1"/>
    <property type="match status" value="1"/>
</dbReference>
<keyword evidence="2" id="KW-0813">Transport</keyword>
<comment type="caution">
    <text evidence="7">The sequence shown here is derived from an EMBL/GenBank/DDBJ whole genome shotgun (WGS) entry which is preliminary data.</text>
</comment>
<dbReference type="PANTHER" id="PTHR45649:SF6">
    <property type="entry name" value="GABA-SPECIFIC PERMEASE"/>
    <property type="match status" value="1"/>
</dbReference>
<feature type="transmembrane region" description="Helical" evidence="6">
    <location>
        <begin position="288"/>
        <end position="310"/>
    </location>
</feature>
<dbReference type="InterPro" id="IPR002293">
    <property type="entry name" value="AA/rel_permease1"/>
</dbReference>
<dbReference type="OrthoDB" id="4476201at2759"/>
<feature type="transmembrane region" description="Helical" evidence="6">
    <location>
        <begin position="82"/>
        <end position="101"/>
    </location>
</feature>
<feature type="transmembrane region" description="Helical" evidence="6">
    <location>
        <begin position="394"/>
        <end position="419"/>
    </location>
</feature>
<dbReference type="OMA" id="INSDYGQ"/>
<feature type="transmembrane region" description="Helical" evidence="6">
    <location>
        <begin position="129"/>
        <end position="154"/>
    </location>
</feature>
<dbReference type="GO" id="GO:0016020">
    <property type="term" value="C:membrane"/>
    <property type="evidence" value="ECO:0007669"/>
    <property type="project" value="UniProtKB-SubCell"/>
</dbReference>
<gene>
    <name evidence="7" type="ORF">HPODL_00267</name>
</gene>